<evidence type="ECO:0000313" key="1">
    <source>
        <dbReference type="EMBL" id="SMX42249.1"/>
    </source>
</evidence>
<dbReference type="Proteomes" id="UP000203464">
    <property type="component" value="Unassembled WGS sequence"/>
</dbReference>
<dbReference type="EMBL" id="FXYD01000004">
    <property type="protein sequence ID" value="SMX42249.1"/>
    <property type="molecule type" value="Genomic_DNA"/>
</dbReference>
<evidence type="ECO:0008006" key="3">
    <source>
        <dbReference type="Google" id="ProtNLM"/>
    </source>
</evidence>
<evidence type="ECO:0000313" key="2">
    <source>
        <dbReference type="Proteomes" id="UP000203464"/>
    </source>
</evidence>
<sequence>MRGPTPTPPGHAGFTHHLLAQLVRLFGLRAANPMAIHVKDWAFDPFTSTLADLVPVSSHLHYALPSVMTALWDNALLFGGTEAAPQFGGYIEGALEAEELALAKL</sequence>
<name>A0A238KHC5_9RHOB</name>
<proteinExistence type="predicted"/>
<reference evidence="2" key="1">
    <citation type="submission" date="2017-05" db="EMBL/GenBank/DDBJ databases">
        <authorList>
            <person name="Rodrigo-Torres L."/>
            <person name="Arahal R. D."/>
            <person name="Lucena T."/>
        </authorList>
    </citation>
    <scope>NUCLEOTIDE SEQUENCE [LARGE SCALE GENOMIC DNA]</scope>
    <source>
        <strain evidence="2">CECT 8868</strain>
    </source>
</reference>
<accession>A0A238KHC5</accession>
<protein>
    <recommendedName>
        <fullName evidence="3">Amine oxidase domain-containing protein</fullName>
    </recommendedName>
</protein>
<organism evidence="1 2">
    <name type="scientific">Octadecabacter ascidiaceicola</name>
    <dbReference type="NCBI Taxonomy" id="1655543"/>
    <lineage>
        <taxon>Bacteria</taxon>
        <taxon>Pseudomonadati</taxon>
        <taxon>Pseudomonadota</taxon>
        <taxon>Alphaproteobacteria</taxon>
        <taxon>Rhodobacterales</taxon>
        <taxon>Roseobacteraceae</taxon>
        <taxon>Octadecabacter</taxon>
    </lineage>
</organism>
<dbReference type="AlphaFoldDB" id="A0A238KHC5"/>
<gene>
    <name evidence="1" type="ORF">OCA8868_02684</name>
</gene>
<dbReference type="InterPro" id="IPR036188">
    <property type="entry name" value="FAD/NAD-bd_sf"/>
</dbReference>
<keyword evidence="2" id="KW-1185">Reference proteome</keyword>
<dbReference type="Gene3D" id="3.50.50.60">
    <property type="entry name" value="FAD/NAD(P)-binding domain"/>
    <property type="match status" value="1"/>
</dbReference>